<dbReference type="EMBL" id="BGZK01001742">
    <property type="protein sequence ID" value="GBP85513.1"/>
    <property type="molecule type" value="Genomic_DNA"/>
</dbReference>
<comment type="caution">
    <text evidence="1">The sequence shown here is derived from an EMBL/GenBank/DDBJ whole genome shotgun (WGS) entry which is preliminary data.</text>
</comment>
<dbReference type="AlphaFoldDB" id="A0A4C1ZEE5"/>
<proteinExistence type="predicted"/>
<evidence type="ECO:0000313" key="1">
    <source>
        <dbReference type="EMBL" id="GBP85513.1"/>
    </source>
</evidence>
<protein>
    <submittedName>
        <fullName evidence="1">Uncharacterized protein</fullName>
    </submittedName>
</protein>
<evidence type="ECO:0000313" key="2">
    <source>
        <dbReference type="Proteomes" id="UP000299102"/>
    </source>
</evidence>
<organism evidence="1 2">
    <name type="scientific">Eumeta variegata</name>
    <name type="common">Bagworm moth</name>
    <name type="synonym">Eumeta japonica</name>
    <dbReference type="NCBI Taxonomy" id="151549"/>
    <lineage>
        <taxon>Eukaryota</taxon>
        <taxon>Metazoa</taxon>
        <taxon>Ecdysozoa</taxon>
        <taxon>Arthropoda</taxon>
        <taxon>Hexapoda</taxon>
        <taxon>Insecta</taxon>
        <taxon>Pterygota</taxon>
        <taxon>Neoptera</taxon>
        <taxon>Endopterygota</taxon>
        <taxon>Lepidoptera</taxon>
        <taxon>Glossata</taxon>
        <taxon>Ditrysia</taxon>
        <taxon>Tineoidea</taxon>
        <taxon>Psychidae</taxon>
        <taxon>Oiketicinae</taxon>
        <taxon>Eumeta</taxon>
    </lineage>
</organism>
<name>A0A4C1ZEE5_EUMVA</name>
<reference evidence="1 2" key="1">
    <citation type="journal article" date="2019" name="Commun. Biol.">
        <title>The bagworm genome reveals a unique fibroin gene that provides high tensile strength.</title>
        <authorList>
            <person name="Kono N."/>
            <person name="Nakamura H."/>
            <person name="Ohtoshi R."/>
            <person name="Tomita M."/>
            <person name="Numata K."/>
            <person name="Arakawa K."/>
        </authorList>
    </citation>
    <scope>NUCLEOTIDE SEQUENCE [LARGE SCALE GENOMIC DNA]</scope>
</reference>
<sequence length="123" mass="13649">MRDETGRTYLSRNGCKSSLGYQLLCKLTRAPAGYPGHFRESENARKSARISKLLRNFGTTVSTLSTLRPTLSRWFPRFFFYNKERPVCGVNAKVRPVRQASAACLRPWGTSLAPAAAAALGHT</sequence>
<dbReference type="Proteomes" id="UP000299102">
    <property type="component" value="Unassembled WGS sequence"/>
</dbReference>
<accession>A0A4C1ZEE5</accession>
<gene>
    <name evidence="1" type="ORF">EVAR_45055_1</name>
</gene>
<keyword evidence="2" id="KW-1185">Reference proteome</keyword>